<dbReference type="AlphaFoldDB" id="A0A1H3NP25"/>
<organism evidence="6 7">
    <name type="scientific">Tindallia californiensis</name>
    <dbReference type="NCBI Taxonomy" id="159292"/>
    <lineage>
        <taxon>Bacteria</taxon>
        <taxon>Bacillati</taxon>
        <taxon>Bacillota</taxon>
        <taxon>Clostridia</taxon>
        <taxon>Peptostreptococcales</taxon>
        <taxon>Tindalliaceae</taxon>
        <taxon>Tindallia</taxon>
    </lineage>
</organism>
<evidence type="ECO:0000256" key="1">
    <source>
        <dbReference type="ARBA" id="ARBA00022490"/>
    </source>
</evidence>
<reference evidence="6 7" key="1">
    <citation type="submission" date="2016-10" db="EMBL/GenBank/DDBJ databases">
        <authorList>
            <person name="de Groot N.N."/>
        </authorList>
    </citation>
    <scope>NUCLEOTIDE SEQUENCE [LARGE SCALE GENOMIC DNA]</scope>
    <source>
        <strain evidence="6 7">APO</strain>
    </source>
</reference>
<gene>
    <name evidence="3" type="primary">rimP</name>
    <name evidence="6" type="ORF">SAMN05192546_105217</name>
</gene>
<evidence type="ECO:0000256" key="3">
    <source>
        <dbReference type="HAMAP-Rule" id="MF_01077"/>
    </source>
</evidence>
<dbReference type="Proteomes" id="UP000199230">
    <property type="component" value="Unassembled WGS sequence"/>
</dbReference>
<dbReference type="PANTHER" id="PTHR33867:SF1">
    <property type="entry name" value="RIBOSOME MATURATION FACTOR RIMP"/>
    <property type="match status" value="1"/>
</dbReference>
<dbReference type="InterPro" id="IPR036847">
    <property type="entry name" value="RimP_C_sf"/>
</dbReference>
<feature type="domain" description="Ribosome maturation factor RimP C-terminal" evidence="5">
    <location>
        <begin position="89"/>
        <end position="153"/>
    </location>
</feature>
<dbReference type="Pfam" id="PF02576">
    <property type="entry name" value="RimP_N"/>
    <property type="match status" value="1"/>
</dbReference>
<proteinExistence type="inferred from homology"/>
<dbReference type="FunFam" id="3.30.300.70:FF:000001">
    <property type="entry name" value="Ribosome maturation factor RimP"/>
    <property type="match status" value="1"/>
</dbReference>
<accession>A0A1H3NP25</accession>
<dbReference type="SUPFAM" id="SSF75420">
    <property type="entry name" value="YhbC-like, N-terminal domain"/>
    <property type="match status" value="1"/>
</dbReference>
<dbReference type="GO" id="GO:0000028">
    <property type="term" value="P:ribosomal small subunit assembly"/>
    <property type="evidence" value="ECO:0007669"/>
    <property type="project" value="TreeGrafter"/>
</dbReference>
<dbReference type="InterPro" id="IPR003728">
    <property type="entry name" value="Ribosome_maturation_RimP"/>
</dbReference>
<protein>
    <recommendedName>
        <fullName evidence="3">Ribosome maturation factor RimP</fullName>
    </recommendedName>
</protein>
<dbReference type="OrthoDB" id="9805006at2"/>
<dbReference type="InterPro" id="IPR028998">
    <property type="entry name" value="RimP_C"/>
</dbReference>
<evidence type="ECO:0000313" key="6">
    <source>
        <dbReference type="EMBL" id="SDY90707.1"/>
    </source>
</evidence>
<name>A0A1H3NP25_9FIRM</name>
<dbReference type="InterPro" id="IPR035956">
    <property type="entry name" value="RimP_N_sf"/>
</dbReference>
<keyword evidence="2 3" id="KW-0690">Ribosome biogenesis</keyword>
<sequence length="155" mass="17988">MKRKDFENQINLLLQKYLVTDEIKLIDVEFVKEGPNHYLRVFIDKKEGVTIDDCEKISKFLDDHLDDYDKDIDASYYLEVSSPGLDRPMKTKEDYLRNIGDVIEIKFYQAINGQKQLTGILKEYCDEGLILVLDDDSELSIKHDQIALAKLAIVI</sequence>
<dbReference type="InterPro" id="IPR028989">
    <property type="entry name" value="RimP_N"/>
</dbReference>
<keyword evidence="7" id="KW-1185">Reference proteome</keyword>
<evidence type="ECO:0000259" key="5">
    <source>
        <dbReference type="Pfam" id="PF17384"/>
    </source>
</evidence>
<dbReference type="HAMAP" id="MF_01077">
    <property type="entry name" value="RimP"/>
    <property type="match status" value="1"/>
</dbReference>
<dbReference type="SUPFAM" id="SSF74942">
    <property type="entry name" value="YhbC-like, C-terminal domain"/>
    <property type="match status" value="1"/>
</dbReference>
<dbReference type="CDD" id="cd01734">
    <property type="entry name" value="YlxS_C"/>
    <property type="match status" value="1"/>
</dbReference>
<dbReference type="Gene3D" id="2.30.30.180">
    <property type="entry name" value="Ribosome maturation factor RimP, C-terminal domain"/>
    <property type="match status" value="1"/>
</dbReference>
<dbReference type="Pfam" id="PF17384">
    <property type="entry name" value="DUF150_C"/>
    <property type="match status" value="1"/>
</dbReference>
<dbReference type="GO" id="GO:0006412">
    <property type="term" value="P:translation"/>
    <property type="evidence" value="ECO:0007669"/>
    <property type="project" value="TreeGrafter"/>
</dbReference>
<comment type="function">
    <text evidence="3">Required for maturation of 30S ribosomal subunits.</text>
</comment>
<keyword evidence="1 3" id="KW-0963">Cytoplasm</keyword>
<evidence type="ECO:0000313" key="7">
    <source>
        <dbReference type="Proteomes" id="UP000199230"/>
    </source>
</evidence>
<dbReference type="RefSeq" id="WP_093313355.1">
    <property type="nucleotide sequence ID" value="NZ_FNPV01000005.1"/>
</dbReference>
<feature type="domain" description="Ribosome maturation factor RimP N-terminal" evidence="4">
    <location>
        <begin position="15"/>
        <end position="86"/>
    </location>
</feature>
<evidence type="ECO:0000259" key="4">
    <source>
        <dbReference type="Pfam" id="PF02576"/>
    </source>
</evidence>
<evidence type="ECO:0000256" key="2">
    <source>
        <dbReference type="ARBA" id="ARBA00022517"/>
    </source>
</evidence>
<dbReference type="Gene3D" id="3.30.300.70">
    <property type="entry name" value="RimP-like superfamily, N-terminal"/>
    <property type="match status" value="1"/>
</dbReference>
<dbReference type="GO" id="GO:0005829">
    <property type="term" value="C:cytosol"/>
    <property type="evidence" value="ECO:0007669"/>
    <property type="project" value="TreeGrafter"/>
</dbReference>
<comment type="subcellular location">
    <subcellularLocation>
        <location evidence="3">Cytoplasm</location>
    </subcellularLocation>
</comment>
<comment type="similarity">
    <text evidence="3">Belongs to the RimP family.</text>
</comment>
<dbReference type="PANTHER" id="PTHR33867">
    <property type="entry name" value="RIBOSOME MATURATION FACTOR RIMP"/>
    <property type="match status" value="1"/>
</dbReference>
<dbReference type="STRING" id="159292.SAMN05192546_105217"/>
<dbReference type="EMBL" id="FNPV01000005">
    <property type="protein sequence ID" value="SDY90707.1"/>
    <property type="molecule type" value="Genomic_DNA"/>
</dbReference>